<dbReference type="PRINTS" id="PR00786">
    <property type="entry name" value="NEPRILYSIN"/>
</dbReference>
<dbReference type="InterPro" id="IPR008753">
    <property type="entry name" value="Peptidase_M13_N"/>
</dbReference>
<evidence type="ECO:0000259" key="10">
    <source>
        <dbReference type="Pfam" id="PF05649"/>
    </source>
</evidence>
<keyword evidence="3" id="KW-0645">Protease</keyword>
<comment type="cofactor">
    <cofactor evidence="1">
        <name>Zn(2+)</name>
        <dbReference type="ChEBI" id="CHEBI:29105"/>
    </cofactor>
</comment>
<dbReference type="Pfam" id="PF01431">
    <property type="entry name" value="Peptidase_M13"/>
    <property type="match status" value="1"/>
</dbReference>
<feature type="chain" id="PRO_5019124733" evidence="8">
    <location>
        <begin position="27"/>
        <end position="691"/>
    </location>
</feature>
<evidence type="ECO:0000259" key="9">
    <source>
        <dbReference type="Pfam" id="PF01431"/>
    </source>
</evidence>
<gene>
    <name evidence="11" type="ORF">CWE06_08250</name>
</gene>
<reference evidence="11 12" key="1">
    <citation type="journal article" date="2011" name="Front. Microbiol.">
        <title>Genomic signatures of strain selection and enhancement in Bacillus atrophaeus var. globigii, a historical biowarfare simulant.</title>
        <authorList>
            <person name="Gibbons H.S."/>
            <person name="Broomall S.M."/>
            <person name="McNew L.A."/>
            <person name="Daligault H."/>
            <person name="Chapman C."/>
            <person name="Bruce D."/>
            <person name="Karavis M."/>
            <person name="Krepps M."/>
            <person name="McGregor P.A."/>
            <person name="Hong C."/>
            <person name="Park K.H."/>
            <person name="Akmal A."/>
            <person name="Feldman A."/>
            <person name="Lin J.S."/>
            <person name="Chang W.E."/>
            <person name="Higgs B.W."/>
            <person name="Demirev P."/>
            <person name="Lindquist J."/>
            <person name="Liem A."/>
            <person name="Fochler E."/>
            <person name="Read T.D."/>
            <person name="Tapia R."/>
            <person name="Johnson S."/>
            <person name="Bishop-Lilly K.A."/>
            <person name="Detter C."/>
            <person name="Han C."/>
            <person name="Sozhamannan S."/>
            <person name="Rosenzweig C.N."/>
            <person name="Skowronski E.W."/>
        </authorList>
    </citation>
    <scope>NUCLEOTIDE SEQUENCE [LARGE SCALE GENOMIC DNA]</scope>
    <source>
        <strain evidence="11 12">AK5</strain>
    </source>
</reference>
<comment type="caution">
    <text evidence="11">The sequence shown here is derived from an EMBL/GenBank/DDBJ whole genome shotgun (WGS) entry which is preliminary data.</text>
</comment>
<dbReference type="Gene3D" id="3.40.390.10">
    <property type="entry name" value="Collagenase (Catalytic Domain)"/>
    <property type="match status" value="1"/>
</dbReference>
<dbReference type="GO" id="GO:0016485">
    <property type="term" value="P:protein processing"/>
    <property type="evidence" value="ECO:0007669"/>
    <property type="project" value="TreeGrafter"/>
</dbReference>
<dbReference type="InterPro" id="IPR000718">
    <property type="entry name" value="Peptidase_M13"/>
</dbReference>
<evidence type="ECO:0000256" key="4">
    <source>
        <dbReference type="ARBA" id="ARBA00022723"/>
    </source>
</evidence>
<dbReference type="InterPro" id="IPR042089">
    <property type="entry name" value="Peptidase_M13_dom_2"/>
</dbReference>
<feature type="domain" description="Peptidase M13 N-terminal" evidence="10">
    <location>
        <begin position="58"/>
        <end position="435"/>
    </location>
</feature>
<organism evidence="11 12">
    <name type="scientific">Aliidiomarina haloalkalitolerans</name>
    <dbReference type="NCBI Taxonomy" id="859059"/>
    <lineage>
        <taxon>Bacteria</taxon>
        <taxon>Pseudomonadati</taxon>
        <taxon>Pseudomonadota</taxon>
        <taxon>Gammaproteobacteria</taxon>
        <taxon>Alteromonadales</taxon>
        <taxon>Idiomarinaceae</taxon>
        <taxon>Aliidiomarina</taxon>
    </lineage>
</organism>
<keyword evidence="12" id="KW-1185">Reference proteome</keyword>
<protein>
    <submittedName>
        <fullName evidence="11">Peptidase M13</fullName>
    </submittedName>
</protein>
<accession>A0A432VST9</accession>
<evidence type="ECO:0000256" key="5">
    <source>
        <dbReference type="ARBA" id="ARBA00022801"/>
    </source>
</evidence>
<keyword evidence="6" id="KW-0862">Zinc</keyword>
<keyword evidence="4" id="KW-0479">Metal-binding</keyword>
<dbReference type="PROSITE" id="PS51885">
    <property type="entry name" value="NEPRILYSIN"/>
    <property type="match status" value="1"/>
</dbReference>
<evidence type="ECO:0000313" key="12">
    <source>
        <dbReference type="Proteomes" id="UP000288212"/>
    </source>
</evidence>
<evidence type="ECO:0000256" key="2">
    <source>
        <dbReference type="ARBA" id="ARBA00007357"/>
    </source>
</evidence>
<dbReference type="Gene3D" id="1.10.1380.10">
    <property type="entry name" value="Neutral endopeptidase , domain2"/>
    <property type="match status" value="1"/>
</dbReference>
<comment type="similarity">
    <text evidence="2">Belongs to the peptidase M13 family.</text>
</comment>
<dbReference type="Pfam" id="PF05649">
    <property type="entry name" value="Peptidase_M13_N"/>
    <property type="match status" value="1"/>
</dbReference>
<dbReference type="PANTHER" id="PTHR11733">
    <property type="entry name" value="ZINC METALLOPROTEASE FAMILY M13 NEPRILYSIN-RELATED"/>
    <property type="match status" value="1"/>
</dbReference>
<proteinExistence type="inferred from homology"/>
<evidence type="ECO:0000256" key="7">
    <source>
        <dbReference type="ARBA" id="ARBA00023049"/>
    </source>
</evidence>
<name>A0A432VST9_9GAMM</name>
<dbReference type="InterPro" id="IPR018497">
    <property type="entry name" value="Peptidase_M13_C"/>
</dbReference>
<sequence length="691" mass="77757">MKKVTLVAASIALALGLAACSPAQQSADQNNNQQQSAQPAQQLTSGLMLEDFDMSVRPQDDLFMFVNGTWYNNTEIPSDRSTYGAFNILAEQNEIRLRGIIEEAAEKNAAHGSNEQKIGDFFASFMNEDLIEELGITPILPMLDRIAAISSHEELTTTMASMRRDGLGGPFSMYVSTDAKNPEIYALHMSQSGLGLPDRDYYFRDSEDFENIRTKYVEYLEAMLTEAGHDNAADAAQRIYDLEKQLAEHHWTRLEIRDAEARYNKMTIDEVRALMGGIDYDAVATLSGVDHAEYIIVNTPSYIEALGQMYNDVDLQTWKDYLQVRLLGNFASRLHSRIADIQFDFYSTTLSGTPEQQERWKRGVQATNGALGEVLGQEYVARYFPPEAKARMGELIDNLLVAMEESIEELEWMTPDTKVMALDKLAKFTPKIGYPDVWRDYSDLDIQPNDLIGNTIRVANFGYDRNIEDLGQPVDRTRWGMSPQTVNAYYSPTANEIVFPAGILQPPFFDMNADDAVNYGGIGAVIGHEIGHGFDDQGSRYDGDGNLRNWWTDQDREQFEALTGKLVDQYSQFEPLPGMNVDGRVSLGENIGDHVGLLSAFRAYQKSLDGQPSPVMDGFTGEQRFFISWAQIWKIKFRDDAMRAQLARGPHAPGKYRALGAPRNIPGFYEAFDVQEGDGMYLPEEQRVILW</sequence>
<dbReference type="PANTHER" id="PTHR11733:SF167">
    <property type="entry name" value="FI17812P1-RELATED"/>
    <property type="match status" value="1"/>
</dbReference>
<dbReference type="CDD" id="cd08662">
    <property type="entry name" value="M13"/>
    <property type="match status" value="1"/>
</dbReference>
<dbReference type="InterPro" id="IPR024079">
    <property type="entry name" value="MetalloPept_cat_dom_sf"/>
</dbReference>
<evidence type="ECO:0000256" key="3">
    <source>
        <dbReference type="ARBA" id="ARBA00022670"/>
    </source>
</evidence>
<dbReference type="PROSITE" id="PS51257">
    <property type="entry name" value="PROKAR_LIPOPROTEIN"/>
    <property type="match status" value="1"/>
</dbReference>
<dbReference type="Proteomes" id="UP000288212">
    <property type="component" value="Unassembled WGS sequence"/>
</dbReference>
<feature type="domain" description="Peptidase M13 C-terminal" evidence="9">
    <location>
        <begin position="487"/>
        <end position="688"/>
    </location>
</feature>
<keyword evidence="5" id="KW-0378">Hydrolase</keyword>
<feature type="signal peptide" evidence="8">
    <location>
        <begin position="1"/>
        <end position="26"/>
    </location>
</feature>
<dbReference type="SUPFAM" id="SSF55486">
    <property type="entry name" value="Metalloproteases ('zincins'), catalytic domain"/>
    <property type="match status" value="1"/>
</dbReference>
<dbReference type="EMBL" id="PIPI01000005">
    <property type="protein sequence ID" value="RUO19511.1"/>
    <property type="molecule type" value="Genomic_DNA"/>
</dbReference>
<dbReference type="GO" id="GO:0004222">
    <property type="term" value="F:metalloendopeptidase activity"/>
    <property type="evidence" value="ECO:0007669"/>
    <property type="project" value="InterPro"/>
</dbReference>
<dbReference type="GO" id="GO:0046872">
    <property type="term" value="F:metal ion binding"/>
    <property type="evidence" value="ECO:0007669"/>
    <property type="project" value="UniProtKB-KW"/>
</dbReference>
<dbReference type="GO" id="GO:0005886">
    <property type="term" value="C:plasma membrane"/>
    <property type="evidence" value="ECO:0007669"/>
    <property type="project" value="TreeGrafter"/>
</dbReference>
<dbReference type="OrthoDB" id="9775677at2"/>
<dbReference type="RefSeq" id="WP_126793014.1">
    <property type="nucleotide sequence ID" value="NZ_PIPI01000005.1"/>
</dbReference>
<dbReference type="AlphaFoldDB" id="A0A432VST9"/>
<evidence type="ECO:0000256" key="8">
    <source>
        <dbReference type="SAM" id="SignalP"/>
    </source>
</evidence>
<keyword evidence="7" id="KW-0482">Metalloprotease</keyword>
<keyword evidence="8" id="KW-0732">Signal</keyword>
<evidence type="ECO:0000313" key="11">
    <source>
        <dbReference type="EMBL" id="RUO19511.1"/>
    </source>
</evidence>
<evidence type="ECO:0000256" key="6">
    <source>
        <dbReference type="ARBA" id="ARBA00022833"/>
    </source>
</evidence>
<evidence type="ECO:0000256" key="1">
    <source>
        <dbReference type="ARBA" id="ARBA00001947"/>
    </source>
</evidence>